<dbReference type="SUPFAM" id="SSF51658">
    <property type="entry name" value="Xylose isomerase-like"/>
    <property type="match status" value="1"/>
</dbReference>
<reference evidence="1 2" key="1">
    <citation type="journal article" date="2005" name="Int. J. Syst. Evol. Microbiol.">
        <title>Bacillus cibi sp. nov., isolated from jeotgal, a traditional Korean fermented seafood.</title>
        <authorList>
            <person name="Yoon J.H."/>
            <person name="Lee C.H."/>
            <person name="Oh T.K."/>
        </authorList>
    </citation>
    <scope>NUCLEOTIDE SEQUENCE [LARGE SCALE GENOMIC DNA]</scope>
    <source>
        <strain evidence="1 2">DSM 16189</strain>
    </source>
</reference>
<comment type="caution">
    <text evidence="1">The sequence shown here is derived from an EMBL/GenBank/DDBJ whole genome shotgun (WGS) entry which is preliminary data.</text>
</comment>
<keyword evidence="2" id="KW-1185">Reference proteome</keyword>
<evidence type="ECO:0000313" key="1">
    <source>
        <dbReference type="EMBL" id="KEZ52867.1"/>
    </source>
</evidence>
<protein>
    <recommendedName>
        <fullName evidence="3">Xylose isomerase-like TIM barrel domain-containing protein</fullName>
    </recommendedName>
</protein>
<dbReference type="AlphaFoldDB" id="A0A084GZV5"/>
<evidence type="ECO:0008006" key="3">
    <source>
        <dbReference type="Google" id="ProtNLM"/>
    </source>
</evidence>
<dbReference type="EMBL" id="JNVC02000004">
    <property type="protein sequence ID" value="KEZ52867.1"/>
    <property type="molecule type" value="Genomic_DNA"/>
</dbReference>
<proteinExistence type="predicted"/>
<gene>
    <name evidence="1" type="ORF">GS18_0208510</name>
</gene>
<sequence length="244" mass="27703">MNVFDRKVVLERGQLDFIRKAAEAGADGIEIRKELLSESDSLLHLKEELTRLDMFTVYSAPSEVWSEGGRLNSYELVKVFGEALAVGAKWLKLPLGYYLHGVSELAELNLFLKDYKGIQLLIENDQTPQGGKIEHLADFFESASKIEIPIRMTFDIGNWHFTGEKPESAFSRLREYISYLHLKEVALRDGKIHPTGLSAAKHAGWRMFQNRTGKSVPAALEFPIQPHERLKEFIGLARENQMEG</sequence>
<dbReference type="STRING" id="246786.GS18_0208510"/>
<evidence type="ECO:0000313" key="2">
    <source>
        <dbReference type="Proteomes" id="UP000028549"/>
    </source>
</evidence>
<name>A0A084GZV5_METID</name>
<dbReference type="InterPro" id="IPR036237">
    <property type="entry name" value="Xyl_isomerase-like_sf"/>
</dbReference>
<accession>A0A084GZV5</accession>
<dbReference type="Proteomes" id="UP000028549">
    <property type="component" value="Unassembled WGS sequence"/>
</dbReference>
<organism evidence="1 2">
    <name type="scientific">Metabacillus indicus</name>
    <name type="common">Bacillus indicus</name>
    <dbReference type="NCBI Taxonomy" id="246786"/>
    <lineage>
        <taxon>Bacteria</taxon>
        <taxon>Bacillati</taxon>
        <taxon>Bacillota</taxon>
        <taxon>Bacilli</taxon>
        <taxon>Bacillales</taxon>
        <taxon>Bacillaceae</taxon>
        <taxon>Metabacillus</taxon>
    </lineage>
</organism>
<dbReference type="Gene3D" id="3.20.20.150">
    <property type="entry name" value="Divalent-metal-dependent TIM barrel enzymes"/>
    <property type="match status" value="1"/>
</dbReference>